<keyword evidence="2" id="KW-1185">Reference proteome</keyword>
<dbReference type="UniPathway" id="UPA00148">
    <property type="reaction ID" value="UER00236"/>
</dbReference>
<evidence type="ECO:0000313" key="1">
    <source>
        <dbReference type="EMBL" id="TVX98322.1"/>
    </source>
</evidence>
<dbReference type="InterPro" id="IPR003203">
    <property type="entry name" value="CobU/CobP"/>
</dbReference>
<dbReference type="Gene3D" id="3.40.50.300">
    <property type="entry name" value="P-loop containing nucleotide triphosphate hydrolases"/>
    <property type="match status" value="1"/>
</dbReference>
<dbReference type="EMBL" id="VNJJ01000009">
    <property type="protein sequence ID" value="TVX98322.1"/>
    <property type="molecule type" value="Genomic_DNA"/>
</dbReference>
<dbReference type="RefSeq" id="WP_144704224.1">
    <property type="nucleotide sequence ID" value="NZ_VNJJ01000009.1"/>
</dbReference>
<dbReference type="GO" id="GO:0009236">
    <property type="term" value="P:cobalamin biosynthetic process"/>
    <property type="evidence" value="ECO:0007669"/>
    <property type="project" value="UniProtKB-UniPathway"/>
</dbReference>
<dbReference type="SUPFAM" id="SSF52540">
    <property type="entry name" value="P-loop containing nucleoside triphosphate hydrolases"/>
    <property type="match status" value="1"/>
</dbReference>
<dbReference type="OrthoDB" id="2639509at2"/>
<dbReference type="GO" id="GO:0000166">
    <property type="term" value="F:nucleotide binding"/>
    <property type="evidence" value="ECO:0007669"/>
    <property type="project" value="InterPro"/>
</dbReference>
<name>A0A559JEK9_9BACL</name>
<reference evidence="1 2" key="1">
    <citation type="submission" date="2019-07" db="EMBL/GenBank/DDBJ databases">
        <authorList>
            <person name="Kim J."/>
        </authorList>
    </citation>
    <scope>NUCLEOTIDE SEQUENCE [LARGE SCALE GENOMIC DNA]</scope>
    <source>
        <strain evidence="1 2">G13</strain>
    </source>
</reference>
<accession>A0A559JEK9</accession>
<evidence type="ECO:0000313" key="2">
    <source>
        <dbReference type="Proteomes" id="UP000316330"/>
    </source>
</evidence>
<dbReference type="GO" id="GO:0043752">
    <property type="term" value="F:adenosylcobinamide kinase activity"/>
    <property type="evidence" value="ECO:0007669"/>
    <property type="project" value="InterPro"/>
</dbReference>
<proteinExistence type="predicted"/>
<gene>
    <name evidence="1" type="ORF">FPZ45_16640</name>
</gene>
<dbReference type="Proteomes" id="UP000316330">
    <property type="component" value="Unassembled WGS sequence"/>
</dbReference>
<protein>
    <submittedName>
        <fullName evidence="1">Uncharacterized protein</fullName>
    </submittedName>
</protein>
<sequence>MLWVVTGAIGSGKSDFAVELALSAGSEGIRLSCPPFPFPNSTDHSRAAKERDGKFLWTSSEADESLAHKLHAINMESNIFRAERRVIVVDSLSGWLRLMYNPKADRGTDMEKWVDARWRETLEAICSFEGKIIIVTEEPSAGLDMPPIERDFVYRLAAANRKLMASGATFYRMTAGMATEVKGYRLKRRDDEI</sequence>
<organism evidence="1 2">
    <name type="scientific">Cohnella terricola</name>
    <dbReference type="NCBI Taxonomy" id="1289167"/>
    <lineage>
        <taxon>Bacteria</taxon>
        <taxon>Bacillati</taxon>
        <taxon>Bacillota</taxon>
        <taxon>Bacilli</taxon>
        <taxon>Bacillales</taxon>
        <taxon>Paenibacillaceae</taxon>
        <taxon>Cohnella</taxon>
    </lineage>
</organism>
<comment type="caution">
    <text evidence="1">The sequence shown here is derived from an EMBL/GenBank/DDBJ whole genome shotgun (WGS) entry which is preliminary data.</text>
</comment>
<dbReference type="InterPro" id="IPR027417">
    <property type="entry name" value="P-loop_NTPase"/>
</dbReference>
<dbReference type="Pfam" id="PF02283">
    <property type="entry name" value="CobU"/>
    <property type="match status" value="1"/>
</dbReference>
<dbReference type="AlphaFoldDB" id="A0A559JEK9"/>